<dbReference type="PROSITE" id="PS51762">
    <property type="entry name" value="GH16_2"/>
    <property type="match status" value="1"/>
</dbReference>
<dbReference type="PANTHER" id="PTHR10963">
    <property type="entry name" value="GLYCOSYL HYDROLASE-RELATED"/>
    <property type="match status" value="1"/>
</dbReference>
<keyword evidence="4" id="KW-1185">Reference proteome</keyword>
<dbReference type="CDD" id="cd00413">
    <property type="entry name" value="Glyco_hydrolase_16"/>
    <property type="match status" value="1"/>
</dbReference>
<evidence type="ECO:0000313" key="3">
    <source>
        <dbReference type="EMBL" id="GAA2134120.1"/>
    </source>
</evidence>
<dbReference type="Pfam" id="PF00722">
    <property type="entry name" value="Glyco_hydro_16"/>
    <property type="match status" value="1"/>
</dbReference>
<dbReference type="InterPro" id="IPR050546">
    <property type="entry name" value="Glycosyl_Hydrlase_16"/>
</dbReference>
<dbReference type="SUPFAM" id="SSF49899">
    <property type="entry name" value="Concanavalin A-like lectins/glucanases"/>
    <property type="match status" value="1"/>
</dbReference>
<evidence type="ECO:0000256" key="1">
    <source>
        <dbReference type="ARBA" id="ARBA00006865"/>
    </source>
</evidence>
<comment type="similarity">
    <text evidence="1">Belongs to the glycosyl hydrolase 16 family.</text>
</comment>
<accession>A0ABN2YYP4</accession>
<dbReference type="EMBL" id="BAAAQQ010000014">
    <property type="protein sequence ID" value="GAA2134120.1"/>
    <property type="molecule type" value="Genomic_DNA"/>
</dbReference>
<feature type="domain" description="GH16" evidence="2">
    <location>
        <begin position="105"/>
        <end position="382"/>
    </location>
</feature>
<organism evidence="3 4">
    <name type="scientific">Nocardioides bigeumensis</name>
    <dbReference type="NCBI Taxonomy" id="433657"/>
    <lineage>
        <taxon>Bacteria</taxon>
        <taxon>Bacillati</taxon>
        <taxon>Actinomycetota</taxon>
        <taxon>Actinomycetes</taxon>
        <taxon>Propionibacteriales</taxon>
        <taxon>Nocardioidaceae</taxon>
        <taxon>Nocardioides</taxon>
    </lineage>
</organism>
<evidence type="ECO:0000259" key="2">
    <source>
        <dbReference type="PROSITE" id="PS51762"/>
    </source>
</evidence>
<evidence type="ECO:0000313" key="4">
    <source>
        <dbReference type="Proteomes" id="UP001500575"/>
    </source>
</evidence>
<dbReference type="Gene3D" id="2.60.120.200">
    <property type="match status" value="1"/>
</dbReference>
<dbReference type="PANTHER" id="PTHR10963:SF55">
    <property type="entry name" value="GLYCOSIDE HYDROLASE FAMILY 16 PROTEIN"/>
    <property type="match status" value="1"/>
</dbReference>
<sequence length="382" mass="42418">MSAYLRHRISATLMSGLASGLLTVLPPIAQWGPGPEPSRAAETALVAELGPRVAGARRPLVLERRTSAGRWREVERVRRRHDDRTVFTARTRVAGGPATYRVVAPEWRHLPEVRTPAARATAWGSPVFLDEFDGAALDWRWQHRVQIHNPWGGRSCAKGADAAASVGGGVLRMSVLPDPAETAASGPCYTYDADGNALGDVPYAYRVNANVSTQHSADFRYGVAAARMRFQRARGQHAAFWLQPRGLGYDTPATWGAEIDVVEWFGATPGRDALVSTVYEPAQGEDRARIGGRYRDPDRFLASRSDSWWRNYHVFSVEWTPDEYVFRIDGLETWRTSAGISHDPQFLILSMLSSDHELAANPDARPEHAYVDWVAFWELPSS</sequence>
<name>A0ABN2YYP4_9ACTN</name>
<proteinExistence type="inferred from homology"/>
<dbReference type="InterPro" id="IPR000757">
    <property type="entry name" value="Beta-glucanase-like"/>
</dbReference>
<comment type="caution">
    <text evidence="3">The sequence shown here is derived from an EMBL/GenBank/DDBJ whole genome shotgun (WGS) entry which is preliminary data.</text>
</comment>
<gene>
    <name evidence="3" type="ORF">GCM10009843_40270</name>
</gene>
<protein>
    <recommendedName>
        <fullName evidence="2">GH16 domain-containing protein</fullName>
    </recommendedName>
</protein>
<dbReference type="InterPro" id="IPR013320">
    <property type="entry name" value="ConA-like_dom_sf"/>
</dbReference>
<dbReference type="Proteomes" id="UP001500575">
    <property type="component" value="Unassembled WGS sequence"/>
</dbReference>
<dbReference type="RefSeq" id="WP_344305655.1">
    <property type="nucleotide sequence ID" value="NZ_BAAAQQ010000014.1"/>
</dbReference>
<reference evidence="3 4" key="1">
    <citation type="journal article" date="2019" name="Int. J. Syst. Evol. Microbiol.">
        <title>The Global Catalogue of Microorganisms (GCM) 10K type strain sequencing project: providing services to taxonomists for standard genome sequencing and annotation.</title>
        <authorList>
            <consortium name="The Broad Institute Genomics Platform"/>
            <consortium name="The Broad Institute Genome Sequencing Center for Infectious Disease"/>
            <person name="Wu L."/>
            <person name="Ma J."/>
        </authorList>
    </citation>
    <scope>NUCLEOTIDE SEQUENCE [LARGE SCALE GENOMIC DNA]</scope>
    <source>
        <strain evidence="3 4">JCM 16021</strain>
    </source>
</reference>